<dbReference type="PANTHER" id="PTHR32046:SF11">
    <property type="entry name" value="IMMUNE-ASSOCIATED NUCLEOTIDE-BINDING PROTEIN 10-LIKE"/>
    <property type="match status" value="1"/>
</dbReference>
<dbReference type="Gene3D" id="3.40.50.300">
    <property type="entry name" value="P-loop containing nucleotide triphosphate hydrolases"/>
    <property type="match status" value="1"/>
</dbReference>
<reference evidence="2" key="2">
    <citation type="submission" date="2015-01" db="EMBL/GenBank/DDBJ databases">
        <title>Evolutionary Origins and Diversification of the Mycorrhizal Mutualists.</title>
        <authorList>
            <consortium name="DOE Joint Genome Institute"/>
            <consortium name="Mycorrhizal Genomics Consortium"/>
            <person name="Kohler A."/>
            <person name="Kuo A."/>
            <person name="Nagy L.G."/>
            <person name="Floudas D."/>
            <person name="Copeland A."/>
            <person name="Barry K.W."/>
            <person name="Cichocki N."/>
            <person name="Veneault-Fourrey C."/>
            <person name="LaButti K."/>
            <person name="Lindquist E.A."/>
            <person name="Lipzen A."/>
            <person name="Lundell T."/>
            <person name="Morin E."/>
            <person name="Murat C."/>
            <person name="Riley R."/>
            <person name="Ohm R."/>
            <person name="Sun H."/>
            <person name="Tunlid A."/>
            <person name="Henrissat B."/>
            <person name="Grigoriev I.V."/>
            <person name="Hibbett D.S."/>
            <person name="Martin F."/>
        </authorList>
    </citation>
    <scope>NUCLEOTIDE SEQUENCE [LARGE SCALE GENOMIC DNA]</scope>
    <source>
        <strain evidence="2">LaAM-08-1</strain>
    </source>
</reference>
<proteinExistence type="predicted"/>
<reference evidence="1 2" key="1">
    <citation type="submission" date="2014-04" db="EMBL/GenBank/DDBJ databases">
        <authorList>
            <consortium name="DOE Joint Genome Institute"/>
            <person name="Kuo A."/>
            <person name="Kohler A."/>
            <person name="Nagy L.G."/>
            <person name="Floudas D."/>
            <person name="Copeland A."/>
            <person name="Barry K.W."/>
            <person name="Cichocki N."/>
            <person name="Veneault-Fourrey C."/>
            <person name="LaButti K."/>
            <person name="Lindquist E.A."/>
            <person name="Lipzen A."/>
            <person name="Lundell T."/>
            <person name="Morin E."/>
            <person name="Murat C."/>
            <person name="Sun H."/>
            <person name="Tunlid A."/>
            <person name="Henrissat B."/>
            <person name="Grigoriev I.V."/>
            <person name="Hibbett D.S."/>
            <person name="Martin F."/>
            <person name="Nordberg H.P."/>
            <person name="Cantor M.N."/>
            <person name="Hua S.X."/>
        </authorList>
    </citation>
    <scope>NUCLEOTIDE SEQUENCE [LARGE SCALE GENOMIC DNA]</scope>
    <source>
        <strain evidence="1 2">LaAM-08-1</strain>
    </source>
</reference>
<evidence type="ECO:0008006" key="3">
    <source>
        <dbReference type="Google" id="ProtNLM"/>
    </source>
</evidence>
<protein>
    <recommendedName>
        <fullName evidence="3">G domain-containing protein</fullName>
    </recommendedName>
</protein>
<sequence length="323" mass="35538">MAGILSLYLGPLLTPRFFLTTNCFQRMCLTIDVKAMYGGSLVPESLEPFTSTVSVKIPGKTKPIDVEEAPVEVEAPQLNTILSFGKGNVETTKSNAEFTILLVGETGTGKTSFLSLLVNVLAGRAPDEYDLEPYDVTNESGSGQMHSQTNAAKVYKFKSVNGVQVTVLDTPGLADTRGLEKDNEKKCRKCLMKKDLVGMVPLLVSHSGGLRGNFLSCIRRLYYDDVSLKEPVGLMATQEHLKGAVRDMHGIAFGDFSGVTEFRVIWICHFSKAEECKESREKLCEEKVVVIFRSANVRARLREVGVADKCLQPCNVRCTRAEL</sequence>
<dbReference type="SUPFAM" id="SSF52540">
    <property type="entry name" value="P-loop containing nucleoside triphosphate hydrolases"/>
    <property type="match status" value="1"/>
</dbReference>
<gene>
    <name evidence="1" type="ORF">K443DRAFT_15425</name>
</gene>
<dbReference type="AlphaFoldDB" id="A0A0C9WQY2"/>
<dbReference type="OrthoDB" id="2611327at2759"/>
<dbReference type="HOGENOM" id="CLU_860715_0_0_1"/>
<evidence type="ECO:0000313" key="2">
    <source>
        <dbReference type="Proteomes" id="UP000054477"/>
    </source>
</evidence>
<dbReference type="Proteomes" id="UP000054477">
    <property type="component" value="Unassembled WGS sequence"/>
</dbReference>
<keyword evidence="2" id="KW-1185">Reference proteome</keyword>
<dbReference type="PROSITE" id="PS00675">
    <property type="entry name" value="SIGMA54_INTERACT_1"/>
    <property type="match status" value="1"/>
</dbReference>
<name>A0A0C9WQY2_9AGAR</name>
<dbReference type="PANTHER" id="PTHR32046">
    <property type="entry name" value="G DOMAIN-CONTAINING PROTEIN"/>
    <property type="match status" value="1"/>
</dbReference>
<dbReference type="InterPro" id="IPR025662">
    <property type="entry name" value="Sigma_54_int_dom_ATP-bd_1"/>
</dbReference>
<accession>A0A0C9WQY2</accession>
<dbReference type="STRING" id="1095629.A0A0C9WQY2"/>
<organism evidence="1 2">
    <name type="scientific">Laccaria amethystina LaAM-08-1</name>
    <dbReference type="NCBI Taxonomy" id="1095629"/>
    <lineage>
        <taxon>Eukaryota</taxon>
        <taxon>Fungi</taxon>
        <taxon>Dikarya</taxon>
        <taxon>Basidiomycota</taxon>
        <taxon>Agaricomycotina</taxon>
        <taxon>Agaricomycetes</taxon>
        <taxon>Agaricomycetidae</taxon>
        <taxon>Agaricales</taxon>
        <taxon>Agaricineae</taxon>
        <taxon>Hydnangiaceae</taxon>
        <taxon>Laccaria</taxon>
    </lineage>
</organism>
<dbReference type="InterPro" id="IPR027417">
    <property type="entry name" value="P-loop_NTPase"/>
</dbReference>
<evidence type="ECO:0000313" key="1">
    <source>
        <dbReference type="EMBL" id="KIJ90203.1"/>
    </source>
</evidence>
<dbReference type="EMBL" id="KN839250">
    <property type="protein sequence ID" value="KIJ90203.1"/>
    <property type="molecule type" value="Genomic_DNA"/>
</dbReference>